<dbReference type="Gene3D" id="2.60.120.200">
    <property type="match status" value="1"/>
</dbReference>
<keyword evidence="12 17" id="KW-1015">Disulfide bond</keyword>
<keyword evidence="11" id="KW-0472">Membrane</keyword>
<evidence type="ECO:0000256" key="18">
    <source>
        <dbReference type="RuleBase" id="RU362126"/>
    </source>
</evidence>
<accession>A0A9W8HZ84</accession>
<comment type="caution">
    <text evidence="20">The sequence shown here is derived from an EMBL/GenBank/DDBJ whole genome shotgun (WGS) entry which is preliminary data.</text>
</comment>
<dbReference type="Pfam" id="PF00262">
    <property type="entry name" value="Calreticulin"/>
    <property type="match status" value="1"/>
</dbReference>
<evidence type="ECO:0000256" key="14">
    <source>
        <dbReference type="ARBA" id="ARBA00023186"/>
    </source>
</evidence>
<evidence type="ECO:0000256" key="3">
    <source>
        <dbReference type="ARBA" id="ARBA00022692"/>
    </source>
</evidence>
<protein>
    <recommendedName>
        <fullName evidence="22">Calnexin</fullName>
    </recommendedName>
</protein>
<feature type="compositionally biased region" description="Low complexity" evidence="19">
    <location>
        <begin position="545"/>
        <end position="568"/>
    </location>
</feature>
<name>A0A9W8HZ84_9FUNG</name>
<feature type="compositionally biased region" description="Basic and acidic residues" evidence="19">
    <location>
        <begin position="260"/>
        <end position="272"/>
    </location>
</feature>
<keyword evidence="4" id="KW-0479">Metal-binding</keyword>
<keyword evidence="5 18" id="KW-0732">Signal</keyword>
<dbReference type="GO" id="GO:0030246">
    <property type="term" value="F:carbohydrate binding"/>
    <property type="evidence" value="ECO:0007669"/>
    <property type="project" value="UniProtKB-KW"/>
</dbReference>
<evidence type="ECO:0000256" key="8">
    <source>
        <dbReference type="ARBA" id="ARBA00022824"/>
    </source>
</evidence>
<evidence type="ECO:0000313" key="21">
    <source>
        <dbReference type="Proteomes" id="UP001140094"/>
    </source>
</evidence>
<dbReference type="FunFam" id="2.60.120.200:FF:000048">
    <property type="entry name" value="Calnexin homolog"/>
    <property type="match status" value="1"/>
</dbReference>
<dbReference type="GO" id="GO:0005789">
    <property type="term" value="C:endoplasmic reticulum membrane"/>
    <property type="evidence" value="ECO:0007669"/>
    <property type="project" value="UniProtKB-SubCell"/>
</dbReference>
<evidence type="ECO:0000256" key="5">
    <source>
        <dbReference type="ARBA" id="ARBA00022729"/>
    </source>
</evidence>
<dbReference type="GO" id="GO:0006457">
    <property type="term" value="P:protein folding"/>
    <property type="evidence" value="ECO:0007669"/>
    <property type="project" value="InterPro"/>
</dbReference>
<dbReference type="PROSITE" id="PS00804">
    <property type="entry name" value="CALRETICULIN_2"/>
    <property type="match status" value="1"/>
</dbReference>
<feature type="region of interest" description="Disordered" evidence="19">
    <location>
        <begin position="540"/>
        <end position="589"/>
    </location>
</feature>
<keyword evidence="3" id="KW-0812">Transmembrane</keyword>
<evidence type="ECO:0000256" key="1">
    <source>
        <dbReference type="ARBA" id="ARBA00004389"/>
    </source>
</evidence>
<evidence type="ECO:0008006" key="22">
    <source>
        <dbReference type="Google" id="ProtNLM"/>
    </source>
</evidence>
<reference evidence="20" key="1">
    <citation type="submission" date="2022-07" db="EMBL/GenBank/DDBJ databases">
        <title>Phylogenomic reconstructions and comparative analyses of Kickxellomycotina fungi.</title>
        <authorList>
            <person name="Reynolds N.K."/>
            <person name="Stajich J.E."/>
            <person name="Barry K."/>
            <person name="Grigoriev I.V."/>
            <person name="Crous P."/>
            <person name="Smith M.E."/>
        </authorList>
    </citation>
    <scope>NUCLEOTIDE SEQUENCE</scope>
    <source>
        <strain evidence="20">NRRL 1565</strain>
    </source>
</reference>
<keyword evidence="7" id="KW-0677">Repeat</keyword>
<dbReference type="GO" id="GO:0005509">
    <property type="term" value="F:calcium ion binding"/>
    <property type="evidence" value="ECO:0007669"/>
    <property type="project" value="InterPro"/>
</dbReference>
<comment type="similarity">
    <text evidence="2 18">Belongs to the calreticulin family.</text>
</comment>
<dbReference type="GO" id="GO:0051082">
    <property type="term" value="F:unfolded protein binding"/>
    <property type="evidence" value="ECO:0007669"/>
    <property type="project" value="InterPro"/>
</dbReference>
<dbReference type="InterPro" id="IPR013320">
    <property type="entry name" value="ConA-like_dom_sf"/>
</dbReference>
<dbReference type="InterPro" id="IPR001580">
    <property type="entry name" value="Calret/calnex"/>
</dbReference>
<evidence type="ECO:0000256" key="12">
    <source>
        <dbReference type="ARBA" id="ARBA00023157"/>
    </source>
</evidence>
<evidence type="ECO:0000256" key="10">
    <source>
        <dbReference type="ARBA" id="ARBA00022989"/>
    </source>
</evidence>
<keyword evidence="8 18" id="KW-0256">Endoplasmic reticulum</keyword>
<evidence type="ECO:0000256" key="11">
    <source>
        <dbReference type="ARBA" id="ARBA00023136"/>
    </source>
</evidence>
<evidence type="ECO:0000256" key="7">
    <source>
        <dbReference type="ARBA" id="ARBA00022737"/>
    </source>
</evidence>
<dbReference type="InterPro" id="IPR018124">
    <property type="entry name" value="Calret/calnex_CS"/>
</dbReference>
<sequence length="589" mass="64155">MTQKLNILLLLALAFQAKRVCGENAAVPNDGSSGKDSPASALVSDEPKHGVSLPAFAPFSVPNAAFWEQFAGGLEPHWKGSQASKDGEEEARYSGEWAVEEATELVGITGDNMLVVKSEARHHAISAPLDKPFDPAPHGLVFQYEVKLQNNLNCGGAYAKLLTAPLSGEFSDATPYTLMFGPDKCGDSKVHLIYRHKNPVTGEYTQHHLKQPPTPPADRLTHLYTLVVHTNNTISVSIDGSERRAGSLLEDFEPPVNPPKEIDDPNDKKPSDWEDEEKIPDPDAEKPSDWDEDAPLMVTDEDAVMPKGWLENEPLMVEDPEAEKPSDWDDDEDGDWAAPMVPNPRCAEADGCGPWKRPLKRNPDYKGKWTPPLIDNPRYKGEWAPRRIANPEYFEDLEPYKLAKIGGIGFELWTMQSGISFNNIYLGDSIKDAAQIAKNVWEPKHDAEIAVRDALNPKPPKVEKSKTSELLELLKIRLADIALSIGSFYDALQRDGVAVALREERSGAIASAMAASGLCWLVWNLLAFVRLLRGSAVPAQAPSRASTAKDASSNSNSDAAAEAATTSARPDGGSGGAAVKRKTAKSDKS</sequence>
<evidence type="ECO:0000256" key="4">
    <source>
        <dbReference type="ARBA" id="ARBA00022723"/>
    </source>
</evidence>
<evidence type="ECO:0000256" key="13">
    <source>
        <dbReference type="ARBA" id="ARBA00023180"/>
    </source>
</evidence>
<dbReference type="Gene3D" id="2.10.250.10">
    <property type="entry name" value="Calreticulin/calnexin, P domain"/>
    <property type="match status" value="1"/>
</dbReference>
<keyword evidence="21" id="KW-1185">Reference proteome</keyword>
<organism evidence="20 21">
    <name type="scientific">Coemansia guatemalensis</name>
    <dbReference type="NCBI Taxonomy" id="2761395"/>
    <lineage>
        <taxon>Eukaryota</taxon>
        <taxon>Fungi</taxon>
        <taxon>Fungi incertae sedis</taxon>
        <taxon>Zoopagomycota</taxon>
        <taxon>Kickxellomycotina</taxon>
        <taxon>Kickxellomycetes</taxon>
        <taxon>Kickxellales</taxon>
        <taxon>Kickxellaceae</taxon>
        <taxon>Coemansia</taxon>
    </lineage>
</organism>
<evidence type="ECO:0000256" key="9">
    <source>
        <dbReference type="ARBA" id="ARBA00022837"/>
    </source>
</evidence>
<evidence type="ECO:0000256" key="2">
    <source>
        <dbReference type="ARBA" id="ARBA00010983"/>
    </source>
</evidence>
<evidence type="ECO:0000256" key="16">
    <source>
        <dbReference type="ARBA" id="ARBA00046288"/>
    </source>
</evidence>
<dbReference type="FunFam" id="2.10.250.10:FF:000001">
    <property type="entry name" value="Calnexin homolog"/>
    <property type="match status" value="1"/>
</dbReference>
<feature type="region of interest" description="Disordered" evidence="19">
    <location>
        <begin position="25"/>
        <end position="46"/>
    </location>
</feature>
<evidence type="ECO:0000256" key="6">
    <source>
        <dbReference type="ARBA" id="ARBA00022734"/>
    </source>
</evidence>
<keyword evidence="10" id="KW-1133">Transmembrane helix</keyword>
<feature type="chain" id="PRO_5041019189" description="Calnexin" evidence="18">
    <location>
        <begin position="23"/>
        <end position="589"/>
    </location>
</feature>
<dbReference type="EMBL" id="JANBUO010000011">
    <property type="protein sequence ID" value="KAJ2809083.1"/>
    <property type="molecule type" value="Genomic_DNA"/>
</dbReference>
<gene>
    <name evidence="20" type="ORF">H4R20_000387</name>
</gene>
<keyword evidence="13" id="KW-0325">Glycoprotein</keyword>
<dbReference type="PANTHER" id="PTHR11073">
    <property type="entry name" value="CALRETICULIN AND CALNEXIN"/>
    <property type="match status" value="1"/>
</dbReference>
<evidence type="ECO:0000256" key="15">
    <source>
        <dbReference type="ARBA" id="ARBA00037525"/>
    </source>
</evidence>
<feature type="compositionally biased region" description="Basic and acidic residues" evidence="19">
    <location>
        <begin position="279"/>
        <end position="289"/>
    </location>
</feature>
<evidence type="ECO:0000313" key="20">
    <source>
        <dbReference type="EMBL" id="KAJ2809083.1"/>
    </source>
</evidence>
<comment type="function">
    <text evidence="15">Calcium-binding protein that interacts with newly synthesized monoglucosylated glycoproteins in the endoplasmic reticulum. It may act in assisting protein assembly and/or in the retention within the ER of unassembled protein subunits. It seems to play a major role in the quality control apparatus of the ER by the retention of incorrectly folded proteins.</text>
</comment>
<keyword evidence="14 18" id="KW-0143">Chaperone</keyword>
<dbReference type="OrthoDB" id="1938156at2759"/>
<dbReference type="InterPro" id="IPR009033">
    <property type="entry name" value="Calreticulin/calnexin_P_dom_sf"/>
</dbReference>
<feature type="region of interest" description="Disordered" evidence="19">
    <location>
        <begin position="249"/>
        <end position="293"/>
    </location>
</feature>
<dbReference type="PRINTS" id="PR00626">
    <property type="entry name" value="CALRETICULIN"/>
</dbReference>
<keyword evidence="6" id="KW-0430">Lectin</keyword>
<dbReference type="PANTHER" id="PTHR11073:SF1">
    <property type="entry name" value="CALNEXIN 14D-RELATED"/>
    <property type="match status" value="1"/>
</dbReference>
<feature type="disulfide bond" evidence="17">
    <location>
        <begin position="154"/>
        <end position="185"/>
    </location>
</feature>
<evidence type="ECO:0000256" key="17">
    <source>
        <dbReference type="PIRSR" id="PIRSR601580-3"/>
    </source>
</evidence>
<evidence type="ECO:0000256" key="19">
    <source>
        <dbReference type="SAM" id="MobiDB-lite"/>
    </source>
</evidence>
<dbReference type="SUPFAM" id="SSF49899">
    <property type="entry name" value="Concanavalin A-like lectins/glucanases"/>
    <property type="match status" value="1"/>
</dbReference>
<dbReference type="GO" id="GO:0036503">
    <property type="term" value="P:ERAD pathway"/>
    <property type="evidence" value="ECO:0007669"/>
    <property type="project" value="TreeGrafter"/>
</dbReference>
<dbReference type="AlphaFoldDB" id="A0A9W8HZ84"/>
<feature type="signal peptide" evidence="18">
    <location>
        <begin position="1"/>
        <end position="22"/>
    </location>
</feature>
<dbReference type="SUPFAM" id="SSF63887">
    <property type="entry name" value="P-domain of calnexin/calreticulin"/>
    <property type="match status" value="1"/>
</dbReference>
<dbReference type="Proteomes" id="UP001140094">
    <property type="component" value="Unassembled WGS sequence"/>
</dbReference>
<keyword evidence="9" id="KW-0106">Calcium</keyword>
<comment type="subcellular location">
    <subcellularLocation>
        <location evidence="16">Endomembrane system</location>
        <topology evidence="16">Single-pass type I membrane protein</topology>
    </subcellularLocation>
    <subcellularLocation>
        <location evidence="1">Endoplasmic reticulum membrane</location>
        <topology evidence="1">Single-pass membrane protein</topology>
    </subcellularLocation>
</comment>
<proteinExistence type="inferred from homology"/>